<accession>A0A813MY10</accession>
<keyword evidence="1" id="KW-0472">Membrane</keyword>
<gene>
    <name evidence="2" type="ORF">EDS130_LOCUS1018</name>
</gene>
<sequence length="71" mass="8292">MKQFLEKKTTYVSYLNTCHCFLLIILLYGKYFVVEQRETIRIILCFKNHNYSNGSMHILLSGIVLIGFIAS</sequence>
<evidence type="ECO:0000313" key="2">
    <source>
        <dbReference type="EMBL" id="CAF0729778.1"/>
    </source>
</evidence>
<dbReference type="EMBL" id="CAJNOJ010000002">
    <property type="protein sequence ID" value="CAF0729778.1"/>
    <property type="molecule type" value="Genomic_DNA"/>
</dbReference>
<feature type="transmembrane region" description="Helical" evidence="1">
    <location>
        <begin position="12"/>
        <end position="31"/>
    </location>
</feature>
<dbReference type="AlphaFoldDB" id="A0A813MY10"/>
<protein>
    <submittedName>
        <fullName evidence="2">Uncharacterized protein</fullName>
    </submittedName>
</protein>
<name>A0A813MY10_ADIRI</name>
<reference evidence="2" key="1">
    <citation type="submission" date="2021-02" db="EMBL/GenBank/DDBJ databases">
        <authorList>
            <person name="Nowell W R."/>
        </authorList>
    </citation>
    <scope>NUCLEOTIDE SEQUENCE</scope>
</reference>
<keyword evidence="1" id="KW-1133">Transmembrane helix</keyword>
<dbReference type="Proteomes" id="UP000663852">
    <property type="component" value="Unassembled WGS sequence"/>
</dbReference>
<comment type="caution">
    <text evidence="2">The sequence shown here is derived from an EMBL/GenBank/DDBJ whole genome shotgun (WGS) entry which is preliminary data.</text>
</comment>
<feature type="transmembrane region" description="Helical" evidence="1">
    <location>
        <begin position="51"/>
        <end position="70"/>
    </location>
</feature>
<evidence type="ECO:0000313" key="3">
    <source>
        <dbReference type="Proteomes" id="UP000663852"/>
    </source>
</evidence>
<proteinExistence type="predicted"/>
<evidence type="ECO:0000256" key="1">
    <source>
        <dbReference type="SAM" id="Phobius"/>
    </source>
</evidence>
<keyword evidence="1" id="KW-0812">Transmembrane</keyword>
<organism evidence="2 3">
    <name type="scientific">Adineta ricciae</name>
    <name type="common">Rotifer</name>
    <dbReference type="NCBI Taxonomy" id="249248"/>
    <lineage>
        <taxon>Eukaryota</taxon>
        <taxon>Metazoa</taxon>
        <taxon>Spiralia</taxon>
        <taxon>Gnathifera</taxon>
        <taxon>Rotifera</taxon>
        <taxon>Eurotatoria</taxon>
        <taxon>Bdelloidea</taxon>
        <taxon>Adinetida</taxon>
        <taxon>Adinetidae</taxon>
        <taxon>Adineta</taxon>
    </lineage>
</organism>